<dbReference type="EMBL" id="KI392710">
    <property type="protein sequence ID" value="ERN11295.1"/>
    <property type="molecule type" value="Genomic_DNA"/>
</dbReference>
<dbReference type="GO" id="GO:0005634">
    <property type="term" value="C:nucleus"/>
    <property type="evidence" value="ECO:0000318"/>
    <property type="project" value="GO_Central"/>
</dbReference>
<dbReference type="PANTHER" id="PTHR33143">
    <property type="entry name" value="F16F4.1 PROTEIN-RELATED"/>
    <property type="match status" value="1"/>
</dbReference>
<proteinExistence type="predicted"/>
<dbReference type="InterPro" id="IPR008889">
    <property type="entry name" value="VQ"/>
</dbReference>
<dbReference type="PANTHER" id="PTHR33143:SF6">
    <property type="entry name" value="OS08G0102900 PROTEIN"/>
    <property type="match status" value="1"/>
</dbReference>
<evidence type="ECO:0000313" key="3">
    <source>
        <dbReference type="EMBL" id="ERN11295.1"/>
    </source>
</evidence>
<reference evidence="4" key="1">
    <citation type="journal article" date="2013" name="Science">
        <title>The Amborella genome and the evolution of flowering plants.</title>
        <authorList>
            <consortium name="Amborella Genome Project"/>
        </authorList>
    </citation>
    <scope>NUCLEOTIDE SEQUENCE [LARGE SCALE GENOMIC DNA]</scope>
</reference>
<keyword evidence="4" id="KW-1185">Reference proteome</keyword>
<dbReference type="InterPro" id="IPR039607">
    <property type="entry name" value="VQ_8/17/18/20/21/25"/>
</dbReference>
<organism evidence="3 4">
    <name type="scientific">Amborella trichopoda</name>
    <dbReference type="NCBI Taxonomy" id="13333"/>
    <lineage>
        <taxon>Eukaryota</taxon>
        <taxon>Viridiplantae</taxon>
        <taxon>Streptophyta</taxon>
        <taxon>Embryophyta</taxon>
        <taxon>Tracheophyta</taxon>
        <taxon>Spermatophyta</taxon>
        <taxon>Magnoliopsida</taxon>
        <taxon>Amborellales</taxon>
        <taxon>Amborellaceae</taxon>
        <taxon>Amborella</taxon>
    </lineage>
</organism>
<dbReference type="AlphaFoldDB" id="W1PVI3"/>
<evidence type="ECO:0000313" key="4">
    <source>
        <dbReference type="Proteomes" id="UP000017836"/>
    </source>
</evidence>
<name>W1PVI3_AMBTC</name>
<dbReference type="Proteomes" id="UP000017836">
    <property type="component" value="Unassembled WGS sequence"/>
</dbReference>
<evidence type="ECO:0000259" key="2">
    <source>
        <dbReference type="Pfam" id="PF05678"/>
    </source>
</evidence>
<sequence>MSPRSNLPVLPDGQPSLTCIHRESHRIKKPSPLPEVPVSSTIVRPGLPGTTTQYRKPVIIHTYAPRIIKAEPHEFMAIVQRLTGKENCDHGSCQARQVSGEGSRKMESQRRPHFPANSLPEIEVMGGTLENCGPQSIIELIGEHVPEVPRFFPVAGNYDNSGGFGIPTSFQSGFEQIPAVNFTIGDWNGDCDGFTSLFASTR</sequence>
<evidence type="ECO:0000256" key="1">
    <source>
        <dbReference type="SAM" id="MobiDB-lite"/>
    </source>
</evidence>
<gene>
    <name evidence="3" type="ORF">AMTR_s00024p00243110</name>
</gene>
<feature type="domain" description="VQ" evidence="2">
    <location>
        <begin position="62"/>
        <end position="85"/>
    </location>
</feature>
<accession>W1PVI3</accession>
<dbReference type="Pfam" id="PF05678">
    <property type="entry name" value="VQ"/>
    <property type="match status" value="1"/>
</dbReference>
<feature type="region of interest" description="Disordered" evidence="1">
    <location>
        <begin position="89"/>
        <end position="114"/>
    </location>
</feature>
<feature type="region of interest" description="Disordered" evidence="1">
    <location>
        <begin position="28"/>
        <end position="49"/>
    </location>
</feature>
<dbReference type="HOGENOM" id="CLU_1356301_0_0_1"/>
<protein>
    <recommendedName>
        <fullName evidence="2">VQ domain-containing protein</fullName>
    </recommendedName>
</protein>
<dbReference type="Gramene" id="ERN11295">
    <property type="protein sequence ID" value="ERN11295"/>
    <property type="gene ID" value="AMTR_s00024p00243110"/>
</dbReference>